<feature type="transmembrane region" description="Helical" evidence="8">
    <location>
        <begin position="1031"/>
        <end position="1052"/>
    </location>
</feature>
<dbReference type="InterPro" id="IPR053958">
    <property type="entry name" value="HMGCR/SNAP/NPC1-like_SSD"/>
</dbReference>
<feature type="transmembrane region" description="Helical" evidence="8">
    <location>
        <begin position="413"/>
        <end position="440"/>
    </location>
</feature>
<evidence type="ECO:0000256" key="5">
    <source>
        <dbReference type="ARBA" id="ARBA00023180"/>
    </source>
</evidence>
<dbReference type="GO" id="GO:0022857">
    <property type="term" value="F:transmembrane transporter activity"/>
    <property type="evidence" value="ECO:0007669"/>
    <property type="project" value="TreeGrafter"/>
</dbReference>
<evidence type="ECO:0000256" key="7">
    <source>
        <dbReference type="SAM" id="MobiDB-lite"/>
    </source>
</evidence>
<evidence type="ECO:0000256" key="2">
    <source>
        <dbReference type="ARBA" id="ARBA00022692"/>
    </source>
</evidence>
<feature type="transmembrane region" description="Helical" evidence="8">
    <location>
        <begin position="959"/>
        <end position="981"/>
    </location>
</feature>
<proteinExistence type="inferred from homology"/>
<feature type="transmembrane region" description="Helical" evidence="8">
    <location>
        <begin position="301"/>
        <end position="321"/>
    </location>
</feature>
<dbReference type="Pfam" id="PF12349">
    <property type="entry name" value="Sterol-sensing"/>
    <property type="match status" value="1"/>
</dbReference>
<dbReference type="PANTHER" id="PTHR45951">
    <property type="entry name" value="PROTEIN DISPATCHED-RELATED"/>
    <property type="match status" value="1"/>
</dbReference>
<feature type="transmembrane region" description="Helical" evidence="8">
    <location>
        <begin position="1059"/>
        <end position="1083"/>
    </location>
</feature>
<feature type="transmembrane region" description="Helical" evidence="8">
    <location>
        <begin position="385"/>
        <end position="406"/>
    </location>
</feature>
<reference evidence="10" key="1">
    <citation type="submission" date="2021-05" db="EMBL/GenBank/DDBJ databases">
        <title>The genome of the haptophyte Pavlova lutheri (Diacronema luteri, Pavlovales) - a model for lipid biosynthesis in eukaryotic algae.</title>
        <authorList>
            <person name="Hulatt C.J."/>
            <person name="Posewitz M.C."/>
        </authorList>
    </citation>
    <scope>NUCLEOTIDE SEQUENCE</scope>
    <source>
        <strain evidence="10">NIVA-4/92</strain>
    </source>
</reference>
<feature type="transmembrane region" description="Helical" evidence="8">
    <location>
        <begin position="275"/>
        <end position="295"/>
    </location>
</feature>
<evidence type="ECO:0000313" key="10">
    <source>
        <dbReference type="EMBL" id="KAG8457848.1"/>
    </source>
</evidence>
<sequence>MSWDERFDRWGQAIGARYWLWMLGVLLLAGGLMSISLAIAPFVMLLPEFSPTGSVLAAREMGRMQAQQGVATQSNEVQTQQQYVVETFVVIFRHRAGGNLLSAPVLQRIKGMEDAILNYPGYEELCMRTAGVDPPVCQPPASIVNEAYASKRSLGGDAEITVLDRLGNLTDDPAGAIFGAVDDGTEWLLQLLAKDDACRHPPHHCTYARTLFLLAGPLAGYSNLQERKQEQAARVLAFLEKITRDVLRPLAHNSSEPVQIVFTGDEMWRYELNVYIYRDAMMTTGSFALLFSYFVLHTRSVILSTLAVATIVLAFPTSYFVYRTVFGCDVNGLTVMAMFVVLGVAADDIFIVTDNWRRSRFAPRDGGLGRFATAAERAGFVLRHAAPAMAITSATTISAFMTATLSMIPTIRLFGFFAAIVVASNYILVCTFFLASLAMYEENVRRRDWLLRKRAPRMHKDISVESNLDGAAGAATALGAAGACGMSRTASLRLSRPPSVTFAPDAASGGGAAASARERAPANGARRAGAGGEGVGATAEPRRIVEVFTADELAVLTGAVDDAVATTRTDGPPLVATTRTDGPPLVAGTARAAARAAAAGAPAPAPAPTLAPPTAAVGGYGTPTRAPACRMRSGGAAPSPLSRPPSLAPTLSKRFSSAEDLAMYNMGAPQRFLDRFFPQTYVPFADRHRRALLGVFALIVFSSAVVGSRFRLEDKASMMLPAKSNIETFRAWTENFPPTLDGGAVKIHFLWGIVGIDRSHVNSADPDDHGRVLFNPAFDAWADQEAICAFCESLSAPAPDEGGHAADAWTAAPSQAECPMIGFREYRRERNLTWPVPTRARFADRLSDYLATPDGFGWAHKVGLAEGGTSVVWLDVAVVSSLLKSQHGAVLHEHYDHWEAVALSANAQLNFTSPVFQTSESWKQMATLDSLASTAIVGIVCSLTFATSCMLAVTGEWRLTMFATMTICAIVVTLVAAYVLMGRTLGFMESVNLAIVSGLAVDYTLHIAHLYQHSHKPSRLEKVQEAMSLVGISIFSGATTTLLASSMLFCAYIKMSQAFGATIFLSILFSFIYALGLFVPLLLEFGPLAGGADGDLQCSDDDDGSGSDFGGGLGGVGSAKAGGAGADARGGNGWTSHADAVGARVGEWGAAVGSRGAFAPPGGERAPMLDRTTYVDSSSLGALDETPHELPSAAVAPELAAESAVASFSPSSEAAAGLAGVDSAPEPLPPPAIPAAGADAGAQHGAGAPVANGLH</sequence>
<dbReference type="EMBL" id="JAGTXO010000062">
    <property type="protein sequence ID" value="KAG8457848.1"/>
    <property type="molecule type" value="Genomic_DNA"/>
</dbReference>
<evidence type="ECO:0000259" key="9">
    <source>
        <dbReference type="PROSITE" id="PS50156"/>
    </source>
</evidence>
<protein>
    <recommendedName>
        <fullName evidence="9">SSD domain-containing protein</fullName>
    </recommendedName>
</protein>
<dbReference type="OMA" id="INDPTHI"/>
<feature type="region of interest" description="Disordered" evidence="7">
    <location>
        <begin position="602"/>
        <end position="648"/>
    </location>
</feature>
<evidence type="ECO:0000256" key="3">
    <source>
        <dbReference type="ARBA" id="ARBA00022989"/>
    </source>
</evidence>
<evidence type="ECO:0000256" key="8">
    <source>
        <dbReference type="SAM" id="Phobius"/>
    </source>
</evidence>
<keyword evidence="4 8" id="KW-0472">Membrane</keyword>
<dbReference type="InterPro" id="IPR000731">
    <property type="entry name" value="SSD"/>
</dbReference>
<gene>
    <name evidence="10" type="ORF">KFE25_005117</name>
</gene>
<evidence type="ECO:0000313" key="11">
    <source>
        <dbReference type="Proteomes" id="UP000751190"/>
    </source>
</evidence>
<keyword evidence="2 8" id="KW-0812">Transmembrane</keyword>
<comment type="similarity">
    <text evidence="6">Belongs to the dispatched family.</text>
</comment>
<dbReference type="Gene3D" id="1.20.1640.10">
    <property type="entry name" value="Multidrug efflux transporter AcrB transmembrane domain"/>
    <property type="match status" value="2"/>
</dbReference>
<evidence type="ECO:0000256" key="1">
    <source>
        <dbReference type="ARBA" id="ARBA00004141"/>
    </source>
</evidence>
<feature type="domain" description="SSD" evidence="9">
    <location>
        <begin position="339"/>
        <end position="439"/>
    </location>
</feature>
<feature type="transmembrane region" description="Helical" evidence="8">
    <location>
        <begin position="20"/>
        <end position="46"/>
    </location>
</feature>
<feature type="region of interest" description="Disordered" evidence="7">
    <location>
        <begin position="1217"/>
        <end position="1255"/>
    </location>
</feature>
<feature type="transmembrane region" description="Helical" evidence="8">
    <location>
        <begin position="931"/>
        <end position="953"/>
    </location>
</feature>
<keyword evidence="3 8" id="KW-1133">Transmembrane helix</keyword>
<feature type="region of interest" description="Disordered" evidence="7">
    <location>
        <begin position="504"/>
        <end position="537"/>
    </location>
</feature>
<name>A0A8J5X2M9_DIALT</name>
<organism evidence="10 11">
    <name type="scientific">Diacronema lutheri</name>
    <name type="common">Unicellular marine alga</name>
    <name type="synonym">Monochrysis lutheri</name>
    <dbReference type="NCBI Taxonomy" id="2081491"/>
    <lineage>
        <taxon>Eukaryota</taxon>
        <taxon>Haptista</taxon>
        <taxon>Haptophyta</taxon>
        <taxon>Pavlovophyceae</taxon>
        <taxon>Pavlovales</taxon>
        <taxon>Pavlovaceae</taxon>
        <taxon>Diacronema</taxon>
    </lineage>
</organism>
<evidence type="ECO:0000256" key="4">
    <source>
        <dbReference type="ARBA" id="ARBA00023136"/>
    </source>
</evidence>
<dbReference type="OrthoDB" id="429851at2759"/>
<comment type="subcellular location">
    <subcellularLocation>
        <location evidence="1">Membrane</location>
        <topology evidence="1">Multi-pass membrane protein</topology>
    </subcellularLocation>
</comment>
<feature type="transmembrane region" description="Helical" evidence="8">
    <location>
        <begin position="691"/>
        <end position="710"/>
    </location>
</feature>
<evidence type="ECO:0000256" key="6">
    <source>
        <dbReference type="ARBA" id="ARBA00038046"/>
    </source>
</evidence>
<dbReference type="GO" id="GO:0016020">
    <property type="term" value="C:membrane"/>
    <property type="evidence" value="ECO:0007669"/>
    <property type="project" value="UniProtKB-SubCell"/>
</dbReference>
<dbReference type="InterPro" id="IPR052081">
    <property type="entry name" value="Dispatched_Hh_regulator"/>
</dbReference>
<dbReference type="PROSITE" id="PS50156">
    <property type="entry name" value="SSD"/>
    <property type="match status" value="1"/>
</dbReference>
<dbReference type="Proteomes" id="UP000751190">
    <property type="component" value="Unassembled WGS sequence"/>
</dbReference>
<comment type="caution">
    <text evidence="10">The sequence shown here is derived from an EMBL/GenBank/DDBJ whole genome shotgun (WGS) entry which is preliminary data.</text>
</comment>
<keyword evidence="11" id="KW-1185">Reference proteome</keyword>
<accession>A0A8J5X2M9</accession>
<dbReference type="AlphaFoldDB" id="A0A8J5X2M9"/>
<keyword evidence="5" id="KW-0325">Glycoprotein</keyword>
<feature type="transmembrane region" description="Helical" evidence="8">
    <location>
        <begin position="333"/>
        <end position="353"/>
    </location>
</feature>
<dbReference type="SUPFAM" id="SSF82866">
    <property type="entry name" value="Multidrug efflux transporter AcrB transmembrane domain"/>
    <property type="match status" value="2"/>
</dbReference>
<feature type="compositionally biased region" description="Low complexity" evidence="7">
    <location>
        <begin position="1234"/>
        <end position="1249"/>
    </location>
</feature>